<feature type="compositionally biased region" description="Polar residues" evidence="1">
    <location>
        <begin position="422"/>
        <end position="432"/>
    </location>
</feature>
<evidence type="ECO:0000256" key="1">
    <source>
        <dbReference type="SAM" id="MobiDB-lite"/>
    </source>
</evidence>
<gene>
    <name evidence="2" type="ORF">PROFUN_07570</name>
</gene>
<protein>
    <submittedName>
        <fullName evidence="2">Uncharacterized protein</fullName>
    </submittedName>
</protein>
<feature type="compositionally biased region" description="Low complexity" evidence="1">
    <location>
        <begin position="592"/>
        <end position="601"/>
    </location>
</feature>
<feature type="compositionally biased region" description="Basic and acidic residues" evidence="1">
    <location>
        <begin position="622"/>
        <end position="643"/>
    </location>
</feature>
<dbReference type="Proteomes" id="UP000241769">
    <property type="component" value="Unassembled WGS sequence"/>
</dbReference>
<accession>A0A2P6NLS5</accession>
<feature type="compositionally biased region" description="Polar residues" evidence="1">
    <location>
        <begin position="171"/>
        <end position="196"/>
    </location>
</feature>
<dbReference type="SUPFAM" id="SSF57997">
    <property type="entry name" value="Tropomyosin"/>
    <property type="match status" value="1"/>
</dbReference>
<dbReference type="EMBL" id="MDYQ01000054">
    <property type="protein sequence ID" value="PRP84916.1"/>
    <property type="molecule type" value="Genomic_DNA"/>
</dbReference>
<feature type="compositionally biased region" description="Basic and acidic residues" evidence="1">
    <location>
        <begin position="245"/>
        <end position="268"/>
    </location>
</feature>
<feature type="compositionally biased region" description="Basic and acidic residues" evidence="1">
    <location>
        <begin position="395"/>
        <end position="412"/>
    </location>
</feature>
<feature type="compositionally biased region" description="Basic and acidic residues" evidence="1">
    <location>
        <begin position="374"/>
        <end position="387"/>
    </location>
</feature>
<sequence>MQSTGTTRYHEFYHDEIIQIKQFLKNYVMQNGGRNVVEGGRALNAASIPVVVRDNLFPLDTKKYGFQKLQPFLKTIYADDPDVKLVEAGNGTSIQFFVRDIKQSSGPTSSQVPPVVSKPISTPTEQPKPVEPVKVHPVVAQTYPNPFPMAYSPQMSYGQQFLYNQFAQTQPTGLSYSPSRPTSPTDETPSITSVTPSILPATPADVAPPSTASSSVATSAPSNPSNFMTSPPRTPSTTSQSSNSAKKEESSRSRDAKSRSPPRDRGLMKENALSLFHKLKTASSHKRDDYIIELLSGLIGQRVQQTIREDDLQTEFEYKINGLWRAVTSERLYEFLKRFPSIFEIMPARTHREPVRVGLCANKKNATTSSTTRPAEKSVHVEKKSNSDSRSTTSIDHRTADARPTEKKEKPSSVKPSSTTSQTAPSNIDLSSVHPQSFFRENLKKTVEASVGTNIDHQLDAIMDYIKTNLPSLNPAELPSIIIDITECTLLAGDVMLAERVVSGVLGQLSEMENWSNMTHVVSSEQQAAVRKLLNEKGCRQRAAFADFLESFFKITRQEVNLMSSEPPTITPAQTLPIQEDDMDIDQSMVPTVESVTPSTTQLVDEKPDINELQNNLPAREPPQDRSEKRKELEERKERHDQVRQRIEKYQLDIISMDSRVMAARERAERSRKRRRLLESRREHIDRKQNIADVEVKNADSATAKLNQMIAEQGITKGSLHRQRETFESDKLKLMELEISWRMTGESMAKREK</sequence>
<evidence type="ECO:0000313" key="3">
    <source>
        <dbReference type="Proteomes" id="UP000241769"/>
    </source>
</evidence>
<organism evidence="2 3">
    <name type="scientific">Planoprotostelium fungivorum</name>
    <dbReference type="NCBI Taxonomy" id="1890364"/>
    <lineage>
        <taxon>Eukaryota</taxon>
        <taxon>Amoebozoa</taxon>
        <taxon>Evosea</taxon>
        <taxon>Variosea</taxon>
        <taxon>Cavosteliida</taxon>
        <taxon>Cavosteliaceae</taxon>
        <taxon>Planoprotostelium</taxon>
    </lineage>
</organism>
<dbReference type="InParanoid" id="A0A2P6NLS5"/>
<evidence type="ECO:0000313" key="2">
    <source>
        <dbReference type="EMBL" id="PRP84916.1"/>
    </source>
</evidence>
<keyword evidence="3" id="KW-1185">Reference proteome</keyword>
<feature type="region of interest" description="Disordered" evidence="1">
    <location>
        <begin position="171"/>
        <end position="269"/>
    </location>
</feature>
<feature type="region of interest" description="Disordered" evidence="1">
    <location>
        <begin position="366"/>
        <end position="432"/>
    </location>
</feature>
<reference evidence="2 3" key="1">
    <citation type="journal article" date="2018" name="Genome Biol. Evol.">
        <title>Multiple Roots of Fruiting Body Formation in Amoebozoa.</title>
        <authorList>
            <person name="Hillmann F."/>
            <person name="Forbes G."/>
            <person name="Novohradska S."/>
            <person name="Ferling I."/>
            <person name="Riege K."/>
            <person name="Groth M."/>
            <person name="Westermann M."/>
            <person name="Marz M."/>
            <person name="Spaller T."/>
            <person name="Winckler T."/>
            <person name="Schaap P."/>
            <person name="Glockner G."/>
        </authorList>
    </citation>
    <scope>NUCLEOTIDE SEQUENCE [LARGE SCALE GENOMIC DNA]</scope>
    <source>
        <strain evidence="2 3">Jena</strain>
    </source>
</reference>
<feature type="compositionally biased region" description="Low complexity" evidence="1">
    <location>
        <begin position="200"/>
        <end position="244"/>
    </location>
</feature>
<feature type="region of interest" description="Disordered" evidence="1">
    <location>
        <begin position="104"/>
        <end position="130"/>
    </location>
</feature>
<proteinExistence type="predicted"/>
<feature type="region of interest" description="Disordered" evidence="1">
    <location>
        <begin position="592"/>
        <end position="643"/>
    </location>
</feature>
<dbReference type="AlphaFoldDB" id="A0A2P6NLS5"/>
<name>A0A2P6NLS5_9EUKA</name>
<comment type="caution">
    <text evidence="2">The sequence shown here is derived from an EMBL/GenBank/DDBJ whole genome shotgun (WGS) entry which is preliminary data.</text>
</comment>